<feature type="domain" description="ABC transmembrane type-1" evidence="11">
    <location>
        <begin position="173"/>
        <end position="518"/>
    </location>
</feature>
<evidence type="ECO:0000256" key="7">
    <source>
        <dbReference type="ARBA" id="ARBA00022989"/>
    </source>
</evidence>
<keyword evidence="8 9" id="KW-0472">Membrane</keyword>
<dbReference type="InterPro" id="IPR036640">
    <property type="entry name" value="ABC1_TM_sf"/>
</dbReference>
<dbReference type="PROSITE" id="PS50929">
    <property type="entry name" value="ABC_TM1F"/>
    <property type="match status" value="2"/>
</dbReference>
<dbReference type="InterPro" id="IPR050173">
    <property type="entry name" value="ABC_transporter_C-like"/>
</dbReference>
<comment type="caution">
    <text evidence="12">The sequence shown here is derived from an EMBL/GenBank/DDBJ whole genome shotgun (WGS) entry which is preliminary data.</text>
</comment>
<feature type="transmembrane region" description="Helical" evidence="9">
    <location>
        <begin position="53"/>
        <end position="72"/>
    </location>
</feature>
<dbReference type="SUPFAM" id="SSF52540">
    <property type="entry name" value="P-loop containing nucleoside triphosphate hydrolases"/>
    <property type="match status" value="2"/>
</dbReference>
<dbReference type="FunFam" id="1.20.1560.10:FF:000013">
    <property type="entry name" value="ABC transporter C family member 2"/>
    <property type="match status" value="1"/>
</dbReference>
<feature type="domain" description="ABC transporter" evidence="10">
    <location>
        <begin position="1175"/>
        <end position="1410"/>
    </location>
</feature>
<evidence type="ECO:0000313" key="12">
    <source>
        <dbReference type="EMBL" id="KAF9475054.1"/>
    </source>
</evidence>
<feature type="transmembrane region" description="Helical" evidence="9">
    <location>
        <begin position="898"/>
        <end position="921"/>
    </location>
</feature>
<dbReference type="GO" id="GO:0016020">
    <property type="term" value="C:membrane"/>
    <property type="evidence" value="ECO:0007669"/>
    <property type="project" value="UniProtKB-SubCell"/>
</dbReference>
<dbReference type="InterPro" id="IPR027417">
    <property type="entry name" value="P-loop_NTPase"/>
</dbReference>
<dbReference type="GO" id="GO:0005524">
    <property type="term" value="F:ATP binding"/>
    <property type="evidence" value="ECO:0007669"/>
    <property type="project" value="UniProtKB-KW"/>
</dbReference>
<dbReference type="CDD" id="cd18604">
    <property type="entry name" value="ABC_6TM_VMR1_D2_like"/>
    <property type="match status" value="1"/>
</dbReference>
<sequence>MMVVSIASARYRPLADMYNIGTLLLILGVYVYRDLYPLTRFDGHPADSDQGKLLWVKISMLCVVGAILPLFTPRRYVPIDPKHPSPIPSPEQTAPWISRITFTYMDSVIYMATKVAHLSFAQLPPLSDVDASVYQSSLAFPHLEPSHEGKYRHLFFGLLYTFRFEYLTIATTMALSCLFEFIAPIGIKKTLNYIETGGTESTVRPWVWISLLLIGPFLQSISEHMCLFLETKIRVRLQAILTQFVFEHSLRIRLKAEVSDDAAKEDPAPMSIKTIPSVESAEAESVHAETETVIAVSLEASETSAQGIKGNVKDVKLEVPGTKKGTSENLIGKINNLVTTDLENITEGLDFLSLCLRIPLQIILCLIFLYQILGWSAFVGFATTLLLSPIGGYLAKMVQDAQMAKMQLTDARVQKISEAVNVLRMIKLFGWEVKMTQLLDRARQDELKLLWKTKALIVGSMITSYAIPVSSMLTTYSTYTVIMEQQLNASIIFSSMAVFSILTDQLNRLSWQTALIIQGKVSLDRVTDFVRTAEVLDRFNIKKEDSLVSSFTDEDHSQELGFNKATFAWSAEDEGGAMTPYGRRFRLQVDDELLFKPGCINLIIGPTGSGKTSMLMALLGEMHFIPSSADSWFNLPREHGVAYASQESWVQNATIRENILFGTPYDEERYKKVIRQCALEADIKLFEAGDQTEVGERGLTLSGGQKARVTLARAIYSSAEIVLLDDVLAALDVHTSSWIVEQCFCGDLVKGRTILLVTHNVALVGPVAQFIVSIGLDGCVRSHGTDINTALRVDPILALEVEHDKETPEKNNKQPSPEAEVLEGKLVLAEELAEGHITWKSMQLLLSGFGGQHSVLFFVVIMAGIIATQLAITLQTWFLGVWATQYEIHDPSEVSLLFYLTTLTGIVSAQIGIFTITNLYYNYRAVRASRVIHAKLIESVFGSTLRWLDETPTARIIARCTQDIRTVDGPIAQSLMWVIVQIVGALMKLSVIALITPIFLLPGVAIGAIGMLIGNVYLKAQLSVKREMSNARSPMLAHFSAAMHGLVSIRAYASQQAFKDELHRRIDHYSRTARTSWNLNRWVGFRIDALGAVFTTALAAYLVYGKAATASNTGFSLNLAVSFCTNIFWLIRIFNELEVEANSLERIQAYIDIDHDPKATESDKPPAFWPTSGDLRVENLNARYSRSGPKVLHDVSFTVSSGERVGVVGRTGSGKSSLMLALLRCIPTEGTVYYDGIATNKLNLDALRSNITIIPQTPELLSGSLRQNLDPFDQYDDATLNNALRSSGLFSLQQEDAPITLDTQISGGGSNLSIGQRQIIALARAMVRGSKILILDEATSAVDYKTDSVIQRTLRTEIGRDVTVITIAHRLQTIMDADKIMVLDNGRLVEFDKPKNLLDNEEGILRALVVGSKDKSALYEMADNA</sequence>
<accession>A0A9P5YTA4</accession>
<dbReference type="Pfam" id="PF00005">
    <property type="entry name" value="ABC_tran"/>
    <property type="match status" value="2"/>
</dbReference>
<keyword evidence="6" id="KW-0067">ATP-binding</keyword>
<evidence type="ECO:0000256" key="3">
    <source>
        <dbReference type="ARBA" id="ARBA00022692"/>
    </source>
</evidence>
<proteinExistence type="predicted"/>
<dbReference type="InterPro" id="IPR003439">
    <property type="entry name" value="ABC_transporter-like_ATP-bd"/>
</dbReference>
<feature type="transmembrane region" description="Helical" evidence="9">
    <location>
        <begin position="1083"/>
        <end position="1103"/>
    </location>
</feature>
<dbReference type="FunFam" id="3.40.50.300:FF:000838">
    <property type="entry name" value="ABC multidrug transporter (Eurofung)"/>
    <property type="match status" value="1"/>
</dbReference>
<keyword evidence="3 9" id="KW-0812">Transmembrane</keyword>
<dbReference type="Proteomes" id="UP000807469">
    <property type="component" value="Unassembled WGS sequence"/>
</dbReference>
<organism evidence="12 13">
    <name type="scientific">Pholiota conissans</name>
    <dbReference type="NCBI Taxonomy" id="109636"/>
    <lineage>
        <taxon>Eukaryota</taxon>
        <taxon>Fungi</taxon>
        <taxon>Dikarya</taxon>
        <taxon>Basidiomycota</taxon>
        <taxon>Agaricomycotina</taxon>
        <taxon>Agaricomycetes</taxon>
        <taxon>Agaricomycetidae</taxon>
        <taxon>Agaricales</taxon>
        <taxon>Agaricineae</taxon>
        <taxon>Strophariaceae</taxon>
        <taxon>Pholiota</taxon>
    </lineage>
</organism>
<evidence type="ECO:0000256" key="6">
    <source>
        <dbReference type="ARBA" id="ARBA00022840"/>
    </source>
</evidence>
<evidence type="ECO:0000256" key="4">
    <source>
        <dbReference type="ARBA" id="ARBA00022737"/>
    </source>
</evidence>
<feature type="domain" description="ABC transmembrane type-1" evidence="11">
    <location>
        <begin position="859"/>
        <end position="1138"/>
    </location>
</feature>
<reference evidence="12" key="1">
    <citation type="submission" date="2020-11" db="EMBL/GenBank/DDBJ databases">
        <authorList>
            <consortium name="DOE Joint Genome Institute"/>
            <person name="Ahrendt S."/>
            <person name="Riley R."/>
            <person name="Andreopoulos W."/>
            <person name="Labutti K."/>
            <person name="Pangilinan J."/>
            <person name="Ruiz-Duenas F.J."/>
            <person name="Barrasa J.M."/>
            <person name="Sanchez-Garcia M."/>
            <person name="Camarero S."/>
            <person name="Miyauchi S."/>
            <person name="Serrano A."/>
            <person name="Linde D."/>
            <person name="Babiker R."/>
            <person name="Drula E."/>
            <person name="Ayuso-Fernandez I."/>
            <person name="Pacheco R."/>
            <person name="Padilla G."/>
            <person name="Ferreira P."/>
            <person name="Barriuso J."/>
            <person name="Kellner H."/>
            <person name="Castanera R."/>
            <person name="Alfaro M."/>
            <person name="Ramirez L."/>
            <person name="Pisabarro A.G."/>
            <person name="Kuo A."/>
            <person name="Tritt A."/>
            <person name="Lipzen A."/>
            <person name="He G."/>
            <person name="Yan M."/>
            <person name="Ng V."/>
            <person name="Cullen D."/>
            <person name="Martin F."/>
            <person name="Rosso M.-N."/>
            <person name="Henrissat B."/>
            <person name="Hibbett D."/>
            <person name="Martinez A.T."/>
            <person name="Grigoriev I.V."/>
        </authorList>
    </citation>
    <scope>NUCLEOTIDE SEQUENCE</scope>
    <source>
        <strain evidence="12">CIRM-BRFM 674</strain>
    </source>
</reference>
<dbReference type="InterPro" id="IPR017871">
    <property type="entry name" value="ABC_transporter-like_CS"/>
</dbReference>
<dbReference type="InterPro" id="IPR003593">
    <property type="entry name" value="AAA+_ATPase"/>
</dbReference>
<dbReference type="PANTHER" id="PTHR24223:SF356">
    <property type="entry name" value="ATP-BINDING CASSETTE TRANSPORTER ABC4"/>
    <property type="match status" value="1"/>
</dbReference>
<dbReference type="CDD" id="cd03250">
    <property type="entry name" value="ABCC_MRP_domain1"/>
    <property type="match status" value="1"/>
</dbReference>
<keyword evidence="13" id="KW-1185">Reference proteome</keyword>
<feature type="transmembrane region" description="Helical" evidence="9">
    <location>
        <begin position="1115"/>
        <end position="1134"/>
    </location>
</feature>
<feature type="transmembrane region" description="Helical" evidence="9">
    <location>
        <begin position="999"/>
        <end position="1018"/>
    </location>
</feature>
<evidence type="ECO:0000256" key="2">
    <source>
        <dbReference type="ARBA" id="ARBA00022448"/>
    </source>
</evidence>
<dbReference type="PROSITE" id="PS50893">
    <property type="entry name" value="ABC_TRANSPORTER_2"/>
    <property type="match status" value="2"/>
</dbReference>
<comment type="subcellular location">
    <subcellularLocation>
        <location evidence="1">Membrane</location>
        <topology evidence="1">Multi-pass membrane protein</topology>
    </subcellularLocation>
</comment>
<feature type="transmembrane region" description="Helical" evidence="9">
    <location>
        <begin position="375"/>
        <end position="395"/>
    </location>
</feature>
<dbReference type="PANTHER" id="PTHR24223">
    <property type="entry name" value="ATP-BINDING CASSETTE SUB-FAMILY C"/>
    <property type="match status" value="1"/>
</dbReference>
<dbReference type="GO" id="GO:0016887">
    <property type="term" value="F:ATP hydrolysis activity"/>
    <property type="evidence" value="ECO:0007669"/>
    <property type="project" value="InterPro"/>
</dbReference>
<dbReference type="OrthoDB" id="6500128at2759"/>
<evidence type="ECO:0000256" key="5">
    <source>
        <dbReference type="ARBA" id="ARBA00022741"/>
    </source>
</evidence>
<evidence type="ECO:0000256" key="1">
    <source>
        <dbReference type="ARBA" id="ARBA00004141"/>
    </source>
</evidence>
<evidence type="ECO:0000256" key="8">
    <source>
        <dbReference type="ARBA" id="ARBA00023136"/>
    </source>
</evidence>
<dbReference type="Gene3D" id="1.20.1560.10">
    <property type="entry name" value="ABC transporter type 1, transmembrane domain"/>
    <property type="match status" value="2"/>
</dbReference>
<dbReference type="CDD" id="cd18596">
    <property type="entry name" value="ABC_6TM_VMR1_D1_like"/>
    <property type="match status" value="1"/>
</dbReference>
<dbReference type="PROSITE" id="PS00211">
    <property type="entry name" value="ABC_TRANSPORTER_1"/>
    <property type="match status" value="1"/>
</dbReference>
<dbReference type="InterPro" id="IPR011527">
    <property type="entry name" value="ABC1_TM_dom"/>
</dbReference>
<keyword evidence="4" id="KW-0677">Repeat</keyword>
<evidence type="ECO:0000259" key="11">
    <source>
        <dbReference type="PROSITE" id="PS50929"/>
    </source>
</evidence>
<evidence type="ECO:0000256" key="9">
    <source>
        <dbReference type="SAM" id="Phobius"/>
    </source>
</evidence>
<protein>
    <submittedName>
        <fullName evidence="12">Multidrug resistance-associated ABC transporter</fullName>
    </submittedName>
</protein>
<dbReference type="EMBL" id="MU155349">
    <property type="protein sequence ID" value="KAF9475054.1"/>
    <property type="molecule type" value="Genomic_DNA"/>
</dbReference>
<feature type="transmembrane region" description="Helical" evidence="9">
    <location>
        <begin position="855"/>
        <end position="878"/>
    </location>
</feature>
<dbReference type="Pfam" id="PF00664">
    <property type="entry name" value="ABC_membrane"/>
    <property type="match status" value="2"/>
</dbReference>
<dbReference type="SUPFAM" id="SSF90123">
    <property type="entry name" value="ABC transporter transmembrane region"/>
    <property type="match status" value="2"/>
</dbReference>
<dbReference type="Gene3D" id="3.40.50.300">
    <property type="entry name" value="P-loop containing nucleotide triphosphate hydrolases"/>
    <property type="match status" value="2"/>
</dbReference>
<evidence type="ECO:0000313" key="13">
    <source>
        <dbReference type="Proteomes" id="UP000807469"/>
    </source>
</evidence>
<dbReference type="GO" id="GO:0140359">
    <property type="term" value="F:ABC-type transporter activity"/>
    <property type="evidence" value="ECO:0007669"/>
    <property type="project" value="InterPro"/>
</dbReference>
<keyword evidence="2" id="KW-0813">Transport</keyword>
<keyword evidence="5" id="KW-0547">Nucleotide-binding</keyword>
<feature type="domain" description="ABC transporter" evidence="10">
    <location>
        <begin position="560"/>
        <end position="801"/>
    </location>
</feature>
<feature type="transmembrane region" description="Helical" evidence="9">
    <location>
        <begin position="15"/>
        <end position="33"/>
    </location>
</feature>
<evidence type="ECO:0000259" key="10">
    <source>
        <dbReference type="PROSITE" id="PS50893"/>
    </source>
</evidence>
<keyword evidence="7 9" id="KW-1133">Transmembrane helix</keyword>
<dbReference type="CDD" id="cd03244">
    <property type="entry name" value="ABCC_MRP_domain2"/>
    <property type="match status" value="1"/>
</dbReference>
<dbReference type="SMART" id="SM00382">
    <property type="entry name" value="AAA"/>
    <property type="match status" value="2"/>
</dbReference>
<gene>
    <name evidence="12" type="ORF">BDN70DRAFT_841447</name>
</gene>
<name>A0A9P5YTA4_9AGAR</name>